<comment type="caution">
    <text evidence="3">The sequence shown here is derived from an EMBL/GenBank/DDBJ whole genome shotgun (WGS) entry which is preliminary data.</text>
</comment>
<keyword evidence="2" id="KW-1133">Transmembrane helix</keyword>
<sequence>MAPERERDTVRERTPVGATAAGRPRARLDQPRPPRRRILPEYDPEAFGRLSERIARFLGTGRFIVWMTVVIILWVVWNVSAPDHLRFDRYPFIFLTLMLSLQASYAAPLILLAQNRQADRDRVNLEQDRKQNERSIADTEYLTREIAALRIGLGEVATRDWIRSEFQDVTKELEERRTNGHLAFPAERSDRPPVRDIDDR</sequence>
<feature type="compositionally biased region" description="Basic and acidic residues" evidence="1">
    <location>
        <begin position="187"/>
        <end position="200"/>
    </location>
</feature>
<dbReference type="AlphaFoldDB" id="A0A5N8VQK3"/>
<dbReference type="PANTHER" id="PTHR41386">
    <property type="entry name" value="INTEGRAL MEMBRANE PROTEIN-RELATED"/>
    <property type="match status" value="1"/>
</dbReference>
<keyword evidence="2" id="KW-0812">Transmembrane</keyword>
<dbReference type="Proteomes" id="UP000325849">
    <property type="component" value="Unassembled WGS sequence"/>
</dbReference>
<dbReference type="PANTHER" id="PTHR41386:SF1">
    <property type="entry name" value="MEMBRANE PROTEIN"/>
    <property type="match status" value="1"/>
</dbReference>
<evidence type="ECO:0000313" key="4">
    <source>
        <dbReference type="Proteomes" id="UP000325849"/>
    </source>
</evidence>
<dbReference type="Pfam" id="PF06210">
    <property type="entry name" value="DUF1003"/>
    <property type="match status" value="1"/>
</dbReference>
<keyword evidence="2" id="KW-0472">Membrane</keyword>
<reference evidence="3 4" key="1">
    <citation type="submission" date="2019-07" db="EMBL/GenBank/DDBJ databases">
        <title>New species of Amycolatopsis and Streptomyces.</title>
        <authorList>
            <person name="Duangmal K."/>
            <person name="Teo W.F.A."/>
            <person name="Lipun K."/>
        </authorList>
    </citation>
    <scope>NUCLEOTIDE SEQUENCE [LARGE SCALE GENOMIC DNA]</scope>
    <source>
        <strain evidence="3 4">NBRC 109810</strain>
    </source>
</reference>
<evidence type="ECO:0000313" key="3">
    <source>
        <dbReference type="EMBL" id="MPY37042.1"/>
    </source>
</evidence>
<keyword evidence="4" id="KW-1185">Reference proteome</keyword>
<name>A0A5N8VQK3_9ACTN</name>
<evidence type="ECO:0000256" key="1">
    <source>
        <dbReference type="SAM" id="MobiDB-lite"/>
    </source>
</evidence>
<feature type="region of interest" description="Disordered" evidence="1">
    <location>
        <begin position="177"/>
        <end position="200"/>
    </location>
</feature>
<accession>A0A5N8VQK3</accession>
<evidence type="ECO:0000256" key="2">
    <source>
        <dbReference type="SAM" id="Phobius"/>
    </source>
</evidence>
<dbReference type="RefSeq" id="WP_152894650.1">
    <property type="nucleotide sequence ID" value="NZ_JBHJTU010000005.1"/>
</dbReference>
<feature type="region of interest" description="Disordered" evidence="1">
    <location>
        <begin position="1"/>
        <end position="38"/>
    </location>
</feature>
<organism evidence="3 4">
    <name type="scientific">Streptomyces adustus</name>
    <dbReference type="NCBI Taxonomy" id="1609272"/>
    <lineage>
        <taxon>Bacteria</taxon>
        <taxon>Bacillati</taxon>
        <taxon>Actinomycetota</taxon>
        <taxon>Actinomycetes</taxon>
        <taxon>Kitasatosporales</taxon>
        <taxon>Streptomycetaceae</taxon>
        <taxon>Streptomyces</taxon>
    </lineage>
</organism>
<dbReference type="OrthoDB" id="9795736at2"/>
<protein>
    <submittedName>
        <fullName evidence="3">DUF1003 domain-containing protein</fullName>
    </submittedName>
</protein>
<feature type="transmembrane region" description="Helical" evidence="2">
    <location>
        <begin position="92"/>
        <end position="112"/>
    </location>
</feature>
<feature type="compositionally biased region" description="Basic and acidic residues" evidence="1">
    <location>
        <begin position="1"/>
        <end position="14"/>
    </location>
</feature>
<gene>
    <name evidence="3" type="ORF">FNH09_39250</name>
</gene>
<dbReference type="InterPro" id="IPR010406">
    <property type="entry name" value="DUF1003"/>
</dbReference>
<proteinExistence type="predicted"/>
<feature type="transmembrane region" description="Helical" evidence="2">
    <location>
        <begin position="63"/>
        <end position="80"/>
    </location>
</feature>
<dbReference type="EMBL" id="VJZD01000272">
    <property type="protein sequence ID" value="MPY37042.1"/>
    <property type="molecule type" value="Genomic_DNA"/>
</dbReference>